<dbReference type="Gene3D" id="3.40.50.150">
    <property type="entry name" value="Vaccinia Virus protein VP39"/>
    <property type="match status" value="1"/>
</dbReference>
<dbReference type="InterPro" id="IPR052190">
    <property type="entry name" value="Euk-Arch_PrmC-MTase"/>
</dbReference>
<keyword evidence="2" id="KW-0808">Transferase</keyword>
<dbReference type="Proteomes" id="UP000058660">
    <property type="component" value="Plasmid pTA14"/>
</dbReference>
<evidence type="ECO:0000313" key="4">
    <source>
        <dbReference type="EMBL" id="ALJ92196.1"/>
    </source>
</evidence>
<organism evidence="4 5">
    <name type="scientific">Thermus aquaticus (strain ATCC BAA-2747 / Y51MC23)</name>
    <dbReference type="NCBI Taxonomy" id="498848"/>
    <lineage>
        <taxon>Bacteria</taxon>
        <taxon>Thermotogati</taxon>
        <taxon>Deinococcota</taxon>
        <taxon>Deinococci</taxon>
        <taxon>Thermales</taxon>
        <taxon>Thermaceae</taxon>
        <taxon>Thermus</taxon>
    </lineage>
</organism>
<keyword evidence="5" id="KW-1185">Reference proteome</keyword>
<protein>
    <submittedName>
        <fullName evidence="4">Methyltransferase</fullName>
    </submittedName>
</protein>
<evidence type="ECO:0000256" key="3">
    <source>
        <dbReference type="ARBA" id="ARBA00022691"/>
    </source>
</evidence>
<keyword evidence="1 4" id="KW-0489">Methyltransferase</keyword>
<dbReference type="PANTHER" id="PTHR45875:SF1">
    <property type="entry name" value="METHYLTRANSFERASE N6AMT1"/>
    <property type="match status" value="1"/>
</dbReference>
<evidence type="ECO:0000313" key="5">
    <source>
        <dbReference type="Proteomes" id="UP000058660"/>
    </source>
</evidence>
<dbReference type="GO" id="GO:0008168">
    <property type="term" value="F:methyltransferase activity"/>
    <property type="evidence" value="ECO:0007669"/>
    <property type="project" value="UniProtKB-KW"/>
</dbReference>
<dbReference type="Pfam" id="PF06325">
    <property type="entry name" value="PrmA"/>
    <property type="match status" value="1"/>
</dbReference>
<reference evidence="5" key="1">
    <citation type="journal article" date="2015" name="PLoS ONE">
        <title>Complete Genome Sequence of Thermus aquaticus Y51MC23.</title>
        <authorList>
            <person name="Brumm P.J."/>
            <person name="Monsma S."/>
            <person name="Keough B."/>
            <person name="Jasinovica S."/>
            <person name="Ferguson E."/>
            <person name="Schoenfeld T."/>
            <person name="Lodes M."/>
            <person name="Mead D.A."/>
        </authorList>
    </citation>
    <scope>NUCLEOTIDE SEQUENCE [LARGE SCALE GENOMIC DNA]</scope>
    <source>
        <strain evidence="5">BAA-2747 / Y51MC23</strain>
    </source>
</reference>
<dbReference type="InterPro" id="IPR029063">
    <property type="entry name" value="SAM-dependent_MTases_sf"/>
</dbReference>
<keyword evidence="3" id="KW-0949">S-adenosyl-L-methionine</keyword>
<evidence type="ECO:0000256" key="1">
    <source>
        <dbReference type="ARBA" id="ARBA00022603"/>
    </source>
</evidence>
<keyword evidence="4" id="KW-0614">Plasmid</keyword>
<geneLocation type="plasmid" evidence="4 5">
    <name>pTA14</name>
</geneLocation>
<sequence length="381" mass="42409">MENRADLTINAAAEPQELALRLRQLRGRLLACGYAEFASAFNPFCFSSAKWTTCRNLAFPEIRGLIDFLLLNKRAHQSYLDGLLGETWRVLLEMELAEELEGGWARLKGLSLWAYLGYLVFIDTPKPDLNVYFGDDTIGLFARLHAMPGEHCLDLCSGSGIQALHCSSFAASVDAVEINPLARQVLWCNVLLNGRHDRIQVWGGSLYDELPENRQYDLVVANPPLVPFPEELDYPFVGHGGIDGFAVTRKIIQGLPEHLSETGRAQIIGLTLADDEGDLIIEGELAELARTHDLVIRVTVLNRFPLDPSSPFFRGLVSSSQLVSPQAYDEIAARLAERLRRLNATHAAPYVLHITRSGPKGKGKVVYQNFSRVNPEGLWFV</sequence>
<evidence type="ECO:0000256" key="2">
    <source>
        <dbReference type="ARBA" id="ARBA00022679"/>
    </source>
</evidence>
<gene>
    <name evidence="4" type="ORF">TO73_2608</name>
</gene>
<dbReference type="GO" id="GO:0032259">
    <property type="term" value="P:methylation"/>
    <property type="evidence" value="ECO:0007669"/>
    <property type="project" value="UniProtKB-KW"/>
</dbReference>
<proteinExistence type="predicted"/>
<dbReference type="SUPFAM" id="SSF53335">
    <property type="entry name" value="S-adenosyl-L-methionine-dependent methyltransferases"/>
    <property type="match status" value="1"/>
</dbReference>
<accession>A0ABM5VQ64</accession>
<dbReference type="RefSeq" id="WP_060474053.1">
    <property type="nucleotide sequence ID" value="NZ_CP010823.1"/>
</dbReference>
<dbReference type="EMBL" id="CP010823">
    <property type="protein sequence ID" value="ALJ92196.1"/>
    <property type="molecule type" value="Genomic_DNA"/>
</dbReference>
<name>A0ABM5VQ64_THEA5</name>
<dbReference type="CDD" id="cd02440">
    <property type="entry name" value="AdoMet_MTases"/>
    <property type="match status" value="1"/>
</dbReference>
<dbReference type="PANTHER" id="PTHR45875">
    <property type="entry name" value="METHYLTRANSFERASE N6AMT1"/>
    <property type="match status" value="1"/>
</dbReference>